<dbReference type="AlphaFoldDB" id="A0A2U8HAW7"/>
<name>A0A2U8HAW7_9RHOB</name>
<evidence type="ECO:0000313" key="2">
    <source>
        <dbReference type="Proteomes" id="UP000244915"/>
    </source>
</evidence>
<protein>
    <submittedName>
        <fullName evidence="1">Uncharacterized protein</fullName>
    </submittedName>
</protein>
<dbReference type="RefSeq" id="WP_108964949.1">
    <property type="nucleotide sequence ID" value="NZ_CP022189.1"/>
</dbReference>
<accession>A0A2U8HAW7</accession>
<sequence>MTALTQGRLTPRRDGDYRAGAVAASTTIYPGAMVMRDASGNLVEGQTATGLTGVGVAEALADNAAGSAGDLTVRYRPGVFHMANSASTDEIAAADIGAVCYAVDDQTVAKTDGTSTRSPAGIVDDVDAGGVWVRFDEALTGAFA</sequence>
<dbReference type="Proteomes" id="UP000244915">
    <property type="component" value="Chromosome 1"/>
</dbReference>
<dbReference type="OrthoDB" id="2059848at2"/>
<dbReference type="EMBL" id="CP022189">
    <property type="protein sequence ID" value="AWI83062.1"/>
    <property type="molecule type" value="Genomic_DNA"/>
</dbReference>
<proteinExistence type="predicted"/>
<reference evidence="1 2" key="1">
    <citation type="submission" date="2017-06" db="EMBL/GenBank/DDBJ databases">
        <title>Yangia sp. YSBP01 complete genome sequence.</title>
        <authorList>
            <person name="Woo J.-H."/>
            <person name="Kim H.-S."/>
        </authorList>
    </citation>
    <scope>NUCLEOTIDE SEQUENCE [LARGE SCALE GENOMIC DNA]</scope>
    <source>
        <strain evidence="1 2">YSBP01</strain>
    </source>
</reference>
<evidence type="ECO:0000313" key="1">
    <source>
        <dbReference type="EMBL" id="AWI83062.1"/>
    </source>
</evidence>
<gene>
    <name evidence="1" type="ORF">CEW88_04925</name>
</gene>
<organism evidence="1 2">
    <name type="scientific">Alloyangia pacifica</name>
    <dbReference type="NCBI Taxonomy" id="311180"/>
    <lineage>
        <taxon>Bacteria</taxon>
        <taxon>Pseudomonadati</taxon>
        <taxon>Pseudomonadota</taxon>
        <taxon>Alphaproteobacteria</taxon>
        <taxon>Rhodobacterales</taxon>
        <taxon>Roseobacteraceae</taxon>
        <taxon>Alloyangia</taxon>
    </lineage>
</organism>
<dbReference type="KEGG" id="ypac:CEW88_04925"/>